<dbReference type="SUPFAM" id="SSF51197">
    <property type="entry name" value="Clavaminate synthase-like"/>
    <property type="match status" value="1"/>
</dbReference>
<name>A0A7S3FB28_9EUKA</name>
<sequence length="426" mass="47099">MEKRDAAIFIGGMSTNNSLVADMWLIDGAVETMIHAATEDWGAVLRPVLCRMGLLEDKWLNRTLVSSMLPPPNAMKPTSNFDSALAKDEVRLEVNDFEVNHFHGIPVYWSSSAGDGGSLDKHLLVLHRSKVTSLVVKAALAQNKLVLIRNMPFNEATHFYASLADEFGLRDSYEAQMKGVVHLTNHRKGVGGEAATVNERGEYEVIGAHCEGDTSAPLDFFALHCIENAFDGGENILSLIDQTGDHSKLQAKEKALVCQGLSRTELMQLRGCTGHTDAKDVLSACPPAARVLAETDHGKVILRSLPVEAMHSVVCDKPLVSYFDNVSAHDEAFHRHHLELLRALCLLRPNPSATTDKDYLHIEEGRGWAPLETDHGEVAYTAKLWSAHVVHKMAPGDFLLFNNRAWTHSANNWEPGQVRKMHVMYS</sequence>
<dbReference type="GO" id="GO:0016491">
    <property type="term" value="F:oxidoreductase activity"/>
    <property type="evidence" value="ECO:0007669"/>
    <property type="project" value="UniProtKB-KW"/>
</dbReference>
<accession>A0A7S3FB28</accession>
<dbReference type="Gene3D" id="3.60.130.10">
    <property type="entry name" value="Clavaminate synthase-like"/>
    <property type="match status" value="1"/>
</dbReference>
<dbReference type="AlphaFoldDB" id="A0A7S3FB28"/>
<dbReference type="InterPro" id="IPR042098">
    <property type="entry name" value="TauD-like_sf"/>
</dbReference>
<organism evidence="2">
    <name type="scientific">Haptolina ericina</name>
    <dbReference type="NCBI Taxonomy" id="156174"/>
    <lineage>
        <taxon>Eukaryota</taxon>
        <taxon>Haptista</taxon>
        <taxon>Haptophyta</taxon>
        <taxon>Prymnesiophyceae</taxon>
        <taxon>Prymnesiales</taxon>
        <taxon>Prymnesiaceae</taxon>
        <taxon>Haptolina</taxon>
    </lineage>
</organism>
<evidence type="ECO:0000256" key="1">
    <source>
        <dbReference type="ARBA" id="ARBA00023002"/>
    </source>
</evidence>
<reference evidence="2" key="1">
    <citation type="submission" date="2021-01" db="EMBL/GenBank/DDBJ databases">
        <authorList>
            <person name="Corre E."/>
            <person name="Pelletier E."/>
            <person name="Niang G."/>
            <person name="Scheremetjew M."/>
            <person name="Finn R."/>
            <person name="Kale V."/>
            <person name="Holt S."/>
            <person name="Cochrane G."/>
            <person name="Meng A."/>
            <person name="Brown T."/>
            <person name="Cohen L."/>
        </authorList>
    </citation>
    <scope>NUCLEOTIDE SEQUENCE</scope>
    <source>
        <strain evidence="2">CCMP281</strain>
    </source>
</reference>
<dbReference type="EMBL" id="HBHX01057037">
    <property type="protein sequence ID" value="CAE0136872.1"/>
    <property type="molecule type" value="Transcribed_RNA"/>
</dbReference>
<protein>
    <submittedName>
        <fullName evidence="2">Uncharacterized protein</fullName>
    </submittedName>
</protein>
<evidence type="ECO:0000313" key="2">
    <source>
        <dbReference type="EMBL" id="CAE0136872.1"/>
    </source>
</evidence>
<gene>
    <name evidence="2" type="ORF">HERI1096_LOCUS31463</name>
</gene>
<keyword evidence="1" id="KW-0560">Oxidoreductase</keyword>
<proteinExistence type="predicted"/>